<proteinExistence type="predicted"/>
<dbReference type="Proteomes" id="UP000824533">
    <property type="component" value="Linkage Group LG11"/>
</dbReference>
<accession>A0ACC1D193</accession>
<evidence type="ECO:0000313" key="2">
    <source>
        <dbReference type="Proteomes" id="UP000824533"/>
    </source>
</evidence>
<keyword evidence="2" id="KW-1185">Reference proteome</keyword>
<dbReference type="EMBL" id="CM034397">
    <property type="protein sequence ID" value="KAJ0177724.1"/>
    <property type="molecule type" value="Genomic_DNA"/>
</dbReference>
<protein>
    <submittedName>
        <fullName evidence="1">Uncharacterized protein</fullName>
    </submittedName>
</protein>
<sequence>MEWINKKVLEFIHLYEMENILWNLSNPNHKKKHLVHDSWVRIKNKLSWISTVEEMKKKKDSLMAYYRAHLNKIKKSIKARCIASTRHKS</sequence>
<gene>
    <name evidence="1" type="ORF">K1T71_006597</name>
</gene>
<evidence type="ECO:0000313" key="1">
    <source>
        <dbReference type="EMBL" id="KAJ0177724.1"/>
    </source>
</evidence>
<reference evidence="1 2" key="1">
    <citation type="journal article" date="2021" name="Front. Genet.">
        <title>Chromosome-Level Genome Assembly Reveals Significant Gene Expansion in the Toll and IMD Signaling Pathways of Dendrolimus kikuchii.</title>
        <authorList>
            <person name="Zhou J."/>
            <person name="Wu P."/>
            <person name="Xiong Z."/>
            <person name="Liu N."/>
            <person name="Zhao N."/>
            <person name="Ji M."/>
            <person name="Qiu Y."/>
            <person name="Yang B."/>
        </authorList>
    </citation>
    <scope>NUCLEOTIDE SEQUENCE [LARGE SCALE GENOMIC DNA]</scope>
    <source>
        <strain evidence="1">Ann1</strain>
    </source>
</reference>
<name>A0ACC1D193_9NEOP</name>
<comment type="caution">
    <text evidence="1">The sequence shown here is derived from an EMBL/GenBank/DDBJ whole genome shotgun (WGS) entry which is preliminary data.</text>
</comment>
<organism evidence="1 2">
    <name type="scientific">Dendrolimus kikuchii</name>
    <dbReference type="NCBI Taxonomy" id="765133"/>
    <lineage>
        <taxon>Eukaryota</taxon>
        <taxon>Metazoa</taxon>
        <taxon>Ecdysozoa</taxon>
        <taxon>Arthropoda</taxon>
        <taxon>Hexapoda</taxon>
        <taxon>Insecta</taxon>
        <taxon>Pterygota</taxon>
        <taxon>Neoptera</taxon>
        <taxon>Endopterygota</taxon>
        <taxon>Lepidoptera</taxon>
        <taxon>Glossata</taxon>
        <taxon>Ditrysia</taxon>
        <taxon>Bombycoidea</taxon>
        <taxon>Lasiocampidae</taxon>
        <taxon>Dendrolimus</taxon>
    </lineage>
</organism>